<dbReference type="EMBL" id="OX465078">
    <property type="protein sequence ID" value="CAI9271278.1"/>
    <property type="molecule type" value="Genomic_DNA"/>
</dbReference>
<sequence>MADSSETPFVFKQTGSTMMLNIKANQNPILDLKSSRYSDDLNPIIECLKYSPIAQALTMAETMSMVHLSKAYFSAFYNQNEGVINFESDSHKTSISKTQFCRLLGFSSSEGLVDPESIPSSAFQMGYLGEITLLSKFKKPHLPPMWNGLFTLLFKSFSERIIGSDGASKLFCMLISGLYKGINLDFDSVLWIQLVQSTLSSSRHLEISCARFGLLLLRGLSLAFRFKYQKTQY</sequence>
<protein>
    <submittedName>
        <fullName evidence="1">Uncharacterized protein</fullName>
    </submittedName>
</protein>
<accession>A0AA35YEN1</accession>
<evidence type="ECO:0000313" key="2">
    <source>
        <dbReference type="Proteomes" id="UP001177003"/>
    </source>
</evidence>
<keyword evidence="2" id="KW-1185">Reference proteome</keyword>
<organism evidence="1 2">
    <name type="scientific">Lactuca saligna</name>
    <name type="common">Willowleaf lettuce</name>
    <dbReference type="NCBI Taxonomy" id="75948"/>
    <lineage>
        <taxon>Eukaryota</taxon>
        <taxon>Viridiplantae</taxon>
        <taxon>Streptophyta</taxon>
        <taxon>Embryophyta</taxon>
        <taxon>Tracheophyta</taxon>
        <taxon>Spermatophyta</taxon>
        <taxon>Magnoliopsida</taxon>
        <taxon>eudicotyledons</taxon>
        <taxon>Gunneridae</taxon>
        <taxon>Pentapetalae</taxon>
        <taxon>asterids</taxon>
        <taxon>campanulids</taxon>
        <taxon>Asterales</taxon>
        <taxon>Asteraceae</taxon>
        <taxon>Cichorioideae</taxon>
        <taxon>Cichorieae</taxon>
        <taxon>Lactucinae</taxon>
        <taxon>Lactuca</taxon>
    </lineage>
</organism>
<dbReference type="Proteomes" id="UP001177003">
    <property type="component" value="Chromosome 2"/>
</dbReference>
<gene>
    <name evidence="1" type="ORF">LSALG_LOCUS11552</name>
</gene>
<reference evidence="1" key="1">
    <citation type="submission" date="2023-04" db="EMBL/GenBank/DDBJ databases">
        <authorList>
            <person name="Vijverberg K."/>
            <person name="Xiong W."/>
            <person name="Schranz E."/>
        </authorList>
    </citation>
    <scope>NUCLEOTIDE SEQUENCE</scope>
</reference>
<name>A0AA35YEN1_LACSI</name>
<proteinExistence type="predicted"/>
<dbReference type="AlphaFoldDB" id="A0AA35YEN1"/>
<evidence type="ECO:0000313" key="1">
    <source>
        <dbReference type="EMBL" id="CAI9271278.1"/>
    </source>
</evidence>